<gene>
    <name evidence="6" type="ORF">ABR335_02575</name>
</gene>
<dbReference type="RefSeq" id="WP_350346489.1">
    <property type="nucleotide sequence ID" value="NZ_CP158453.1"/>
</dbReference>
<dbReference type="PANTHER" id="PTHR43094:SF1">
    <property type="entry name" value="AMINOTRANSFERASE CLASS-III"/>
    <property type="match status" value="1"/>
</dbReference>
<evidence type="ECO:0000256" key="5">
    <source>
        <dbReference type="RuleBase" id="RU003560"/>
    </source>
</evidence>
<name>A0AAU7WL38_9BACI</name>
<comment type="similarity">
    <text evidence="1 5">Belongs to the class-III pyridoxal-phosphate-dependent aminotransferase family.</text>
</comment>
<dbReference type="InterPro" id="IPR015421">
    <property type="entry name" value="PyrdxlP-dep_Trfase_major"/>
</dbReference>
<dbReference type="Gene3D" id="3.90.1150.10">
    <property type="entry name" value="Aspartate Aminotransferase, domain 1"/>
    <property type="match status" value="1"/>
</dbReference>
<dbReference type="Gene3D" id="3.40.640.10">
    <property type="entry name" value="Type I PLP-dependent aspartate aminotransferase-like (Major domain)"/>
    <property type="match status" value="1"/>
</dbReference>
<organism evidence="6">
    <name type="scientific">Heyndrickxia faecalis</name>
    <dbReference type="NCBI Taxonomy" id="2824910"/>
    <lineage>
        <taxon>Bacteria</taxon>
        <taxon>Bacillati</taxon>
        <taxon>Bacillota</taxon>
        <taxon>Bacilli</taxon>
        <taxon>Bacillales</taxon>
        <taxon>Bacillaceae</taxon>
        <taxon>Heyndrickxia</taxon>
    </lineage>
</organism>
<dbReference type="EMBL" id="CP158453">
    <property type="protein sequence ID" value="XBX98517.1"/>
    <property type="molecule type" value="Genomic_DNA"/>
</dbReference>
<dbReference type="PANTHER" id="PTHR43094">
    <property type="entry name" value="AMINOTRANSFERASE"/>
    <property type="match status" value="1"/>
</dbReference>
<dbReference type="GO" id="GO:0030170">
    <property type="term" value="F:pyridoxal phosphate binding"/>
    <property type="evidence" value="ECO:0007669"/>
    <property type="project" value="InterPro"/>
</dbReference>
<dbReference type="InterPro" id="IPR049704">
    <property type="entry name" value="Aminotrans_3_PPA_site"/>
</dbReference>
<evidence type="ECO:0000256" key="1">
    <source>
        <dbReference type="ARBA" id="ARBA00008954"/>
    </source>
</evidence>
<evidence type="ECO:0000256" key="3">
    <source>
        <dbReference type="ARBA" id="ARBA00022679"/>
    </source>
</evidence>
<keyword evidence="3" id="KW-0808">Transferase</keyword>
<dbReference type="SUPFAM" id="SSF53383">
    <property type="entry name" value="PLP-dependent transferases"/>
    <property type="match status" value="1"/>
</dbReference>
<keyword evidence="4 5" id="KW-0663">Pyridoxal phosphate</keyword>
<sequence>MVDNFPSTEMMVDELKEWDKKYFIHPTTSPKVHAKEGPPIIFKEGKGVKVQDIYGNEYIDGVSMLWNVNLGHGQKELAEAAKAQMAKIGYSSSFIGYSNEPAIRLAEKLASMAPGDLEAVFYTSGGSESNDTAIKFARFYWELEGMPEKRKIIALENAYHGVTIAAQTATGVPNFHAFSNSHIPEVLHAKAHLTRCEQGDRSDPQYEGCIRDIVEKEGAETIAAVILEPVQGSGGVYIPPDGYLQAVRALCDEYGILLIADEVICGFGRTGEMFGVDQWETVPDLMCFAKGVTSGYAQLGGVLVSRKIRDAFVHQDGFLSHGFTYSGHPVACAVALKNLEILERDNVIANVRAMETELKAGYAFLENTHPTVAKTRAIGLLSAFELYEDREAGKRFDPSVQAAGKVYEACFKRKLLLRTLRAGEGENILAIAPPLVINKNEMEDIFSILDEALTDFEKSL</sequence>
<protein>
    <submittedName>
        <fullName evidence="6">Aspartate aminotransferase family protein</fullName>
    </submittedName>
</protein>
<dbReference type="Pfam" id="PF00202">
    <property type="entry name" value="Aminotran_3"/>
    <property type="match status" value="1"/>
</dbReference>
<dbReference type="InterPro" id="IPR015422">
    <property type="entry name" value="PyrdxlP-dep_Trfase_small"/>
</dbReference>
<keyword evidence="2 6" id="KW-0032">Aminotransferase</keyword>
<dbReference type="FunFam" id="3.40.640.10:FF:000014">
    <property type="entry name" value="Adenosylmethionine-8-amino-7-oxononanoate aminotransferase, probable"/>
    <property type="match status" value="1"/>
</dbReference>
<accession>A0AAU7WL38</accession>
<dbReference type="GO" id="GO:0008483">
    <property type="term" value="F:transaminase activity"/>
    <property type="evidence" value="ECO:0007669"/>
    <property type="project" value="UniProtKB-KW"/>
</dbReference>
<dbReference type="InterPro" id="IPR015424">
    <property type="entry name" value="PyrdxlP-dep_Trfase"/>
</dbReference>
<evidence type="ECO:0000256" key="2">
    <source>
        <dbReference type="ARBA" id="ARBA00022576"/>
    </source>
</evidence>
<dbReference type="PROSITE" id="PS00600">
    <property type="entry name" value="AA_TRANSFER_CLASS_3"/>
    <property type="match status" value="1"/>
</dbReference>
<reference evidence="6" key="1">
    <citation type="submission" date="2024-06" db="EMBL/GenBank/DDBJ databases">
        <authorList>
            <person name="Huang C.H."/>
            <person name="Ting Y.S."/>
            <person name="Cheng Y.H."/>
        </authorList>
    </citation>
    <scope>NUCLEOTIDE SEQUENCE</scope>
    <source>
        <strain evidence="6">TCI803</strain>
    </source>
</reference>
<evidence type="ECO:0000256" key="4">
    <source>
        <dbReference type="ARBA" id="ARBA00022898"/>
    </source>
</evidence>
<proteinExistence type="inferred from homology"/>
<dbReference type="GO" id="GO:0005829">
    <property type="term" value="C:cytosol"/>
    <property type="evidence" value="ECO:0007669"/>
    <property type="project" value="TreeGrafter"/>
</dbReference>
<dbReference type="AlphaFoldDB" id="A0AAU7WL38"/>
<dbReference type="GeneID" id="93258450"/>
<evidence type="ECO:0000313" key="6">
    <source>
        <dbReference type="EMBL" id="XBX98517.1"/>
    </source>
</evidence>
<dbReference type="PIRSF" id="PIRSF000521">
    <property type="entry name" value="Transaminase_4ab_Lys_Orn"/>
    <property type="match status" value="1"/>
</dbReference>
<dbReference type="CDD" id="cd00610">
    <property type="entry name" value="OAT_like"/>
    <property type="match status" value="1"/>
</dbReference>
<dbReference type="InterPro" id="IPR005814">
    <property type="entry name" value="Aminotrans_3"/>
</dbReference>